<keyword evidence="3" id="KW-1185">Reference proteome</keyword>
<feature type="chain" id="PRO_5022981122" evidence="1">
    <location>
        <begin position="47"/>
        <end position="214"/>
    </location>
</feature>
<accession>A0A5C5VAS3</accession>
<proteinExistence type="predicted"/>
<sequence precursor="true">MVGMVCGFSGRRMRVLPRSRLLRAGKCSVLYAFAATLVLSATQVFAAGDTDNAIHAAATKYFSTKSDYRQGDVIRRSDLTGIIKLLDETGVPAKRFAALEDYIPADSSEIQRLNAGKKGKQFLRNLAGTPGGFAGVEDLASRPGGARDLRQLANSPGGDVMITYMTTTSGGRKMMQMTPKGKKTSKQEPRIYTESQLVQAMMQLSRIDAAPAAK</sequence>
<comment type="caution">
    <text evidence="2">The sequence shown here is derived from an EMBL/GenBank/DDBJ whole genome shotgun (WGS) entry which is preliminary data.</text>
</comment>
<protein>
    <submittedName>
        <fullName evidence="2">Uncharacterized protein</fullName>
    </submittedName>
</protein>
<evidence type="ECO:0000313" key="3">
    <source>
        <dbReference type="Proteomes" id="UP000316714"/>
    </source>
</evidence>
<evidence type="ECO:0000256" key="1">
    <source>
        <dbReference type="SAM" id="SignalP"/>
    </source>
</evidence>
<evidence type="ECO:0000313" key="2">
    <source>
        <dbReference type="EMBL" id="TWT35668.1"/>
    </source>
</evidence>
<feature type="signal peptide" evidence="1">
    <location>
        <begin position="1"/>
        <end position="46"/>
    </location>
</feature>
<keyword evidence="1" id="KW-0732">Signal</keyword>
<dbReference type="EMBL" id="SIHJ01000001">
    <property type="protein sequence ID" value="TWT35668.1"/>
    <property type="molecule type" value="Genomic_DNA"/>
</dbReference>
<organism evidence="2 3">
    <name type="scientific">Posidoniimonas corsicana</name>
    <dbReference type="NCBI Taxonomy" id="1938618"/>
    <lineage>
        <taxon>Bacteria</taxon>
        <taxon>Pseudomonadati</taxon>
        <taxon>Planctomycetota</taxon>
        <taxon>Planctomycetia</taxon>
        <taxon>Pirellulales</taxon>
        <taxon>Lacipirellulaceae</taxon>
        <taxon>Posidoniimonas</taxon>
    </lineage>
</organism>
<dbReference type="Proteomes" id="UP000316714">
    <property type="component" value="Unassembled WGS sequence"/>
</dbReference>
<name>A0A5C5VAS3_9BACT</name>
<gene>
    <name evidence="2" type="ORF">KOR34_05620</name>
</gene>
<reference evidence="2 3" key="1">
    <citation type="submission" date="2019-02" db="EMBL/GenBank/DDBJ databases">
        <title>Deep-cultivation of Planctomycetes and their phenomic and genomic characterization uncovers novel biology.</title>
        <authorList>
            <person name="Wiegand S."/>
            <person name="Jogler M."/>
            <person name="Boedeker C."/>
            <person name="Pinto D."/>
            <person name="Vollmers J."/>
            <person name="Rivas-Marin E."/>
            <person name="Kohn T."/>
            <person name="Peeters S.H."/>
            <person name="Heuer A."/>
            <person name="Rast P."/>
            <person name="Oberbeckmann S."/>
            <person name="Bunk B."/>
            <person name="Jeske O."/>
            <person name="Meyerdierks A."/>
            <person name="Storesund J.E."/>
            <person name="Kallscheuer N."/>
            <person name="Luecker S."/>
            <person name="Lage O.M."/>
            <person name="Pohl T."/>
            <person name="Merkel B.J."/>
            <person name="Hornburger P."/>
            <person name="Mueller R.-W."/>
            <person name="Bruemmer F."/>
            <person name="Labrenz M."/>
            <person name="Spormann A.M."/>
            <person name="Op Den Camp H."/>
            <person name="Overmann J."/>
            <person name="Amann R."/>
            <person name="Jetten M.S.M."/>
            <person name="Mascher T."/>
            <person name="Medema M.H."/>
            <person name="Devos D.P."/>
            <person name="Kaster A.-K."/>
            <person name="Ovreas L."/>
            <person name="Rohde M."/>
            <person name="Galperin M.Y."/>
            <person name="Jogler C."/>
        </authorList>
    </citation>
    <scope>NUCLEOTIDE SEQUENCE [LARGE SCALE GENOMIC DNA]</scope>
    <source>
        <strain evidence="2 3">KOR34</strain>
    </source>
</reference>
<dbReference type="AlphaFoldDB" id="A0A5C5VAS3"/>